<comment type="similarity">
    <text evidence="2">Belongs to the major facilitator superfamily. EmrB family.</text>
</comment>
<feature type="transmembrane region" description="Helical" evidence="8">
    <location>
        <begin position="130"/>
        <end position="151"/>
    </location>
</feature>
<feature type="transmembrane region" description="Helical" evidence="8">
    <location>
        <begin position="353"/>
        <end position="377"/>
    </location>
</feature>
<evidence type="ECO:0000313" key="11">
    <source>
        <dbReference type="Proteomes" id="UP000078302"/>
    </source>
</evidence>
<evidence type="ECO:0000259" key="9">
    <source>
        <dbReference type="PROSITE" id="PS50850"/>
    </source>
</evidence>
<dbReference type="EMBL" id="LVXZ01000050">
    <property type="protein sequence ID" value="OAP92052.1"/>
    <property type="molecule type" value="Genomic_DNA"/>
</dbReference>
<evidence type="ECO:0000313" key="10">
    <source>
        <dbReference type="EMBL" id="OAP92052.1"/>
    </source>
</evidence>
<evidence type="ECO:0000256" key="6">
    <source>
        <dbReference type="ARBA" id="ARBA00022989"/>
    </source>
</evidence>
<dbReference type="NCBIfam" id="TIGR00711">
    <property type="entry name" value="efflux_EmrB"/>
    <property type="match status" value="1"/>
</dbReference>
<dbReference type="PANTHER" id="PTHR42718:SF9">
    <property type="entry name" value="MAJOR FACILITATOR SUPERFAMILY MULTIDRUG TRANSPORTER MFSC"/>
    <property type="match status" value="1"/>
</dbReference>
<evidence type="ECO:0000256" key="5">
    <source>
        <dbReference type="ARBA" id="ARBA00022692"/>
    </source>
</evidence>
<gene>
    <name evidence="10" type="ORF">A4H96_04775</name>
</gene>
<dbReference type="Gene3D" id="1.20.1720.10">
    <property type="entry name" value="Multidrug resistance protein D"/>
    <property type="match status" value="1"/>
</dbReference>
<dbReference type="SUPFAM" id="SSF103473">
    <property type="entry name" value="MFS general substrate transporter"/>
    <property type="match status" value="1"/>
</dbReference>
<evidence type="ECO:0000256" key="2">
    <source>
        <dbReference type="ARBA" id="ARBA00008537"/>
    </source>
</evidence>
<protein>
    <submittedName>
        <fullName evidence="10">Multidrug MFS transporter</fullName>
    </submittedName>
</protein>
<dbReference type="InterPro" id="IPR004638">
    <property type="entry name" value="EmrB-like"/>
</dbReference>
<accession>A0A179BK40</accession>
<dbReference type="AlphaFoldDB" id="A0A179BK40"/>
<evidence type="ECO:0000256" key="3">
    <source>
        <dbReference type="ARBA" id="ARBA00022448"/>
    </source>
</evidence>
<comment type="subcellular location">
    <subcellularLocation>
        <location evidence="1">Cell membrane</location>
        <topology evidence="1">Multi-pass membrane protein</topology>
    </subcellularLocation>
</comment>
<feature type="transmembrane region" description="Helical" evidence="8">
    <location>
        <begin position="289"/>
        <end position="309"/>
    </location>
</feature>
<keyword evidence="6 8" id="KW-1133">Transmembrane helix</keyword>
<reference evidence="10 11" key="1">
    <citation type="submission" date="2016-04" db="EMBL/GenBank/DDBJ databases">
        <title>Acidithiobacillus ferrooxidans genome sequencing and assembly.</title>
        <authorList>
            <person name="Zhou Z."/>
        </authorList>
    </citation>
    <scope>NUCLEOTIDE SEQUENCE [LARGE SCALE GENOMIC DNA]</scope>
    <source>
        <strain evidence="10 11">BY0502</strain>
    </source>
</reference>
<keyword evidence="7 8" id="KW-0472">Membrane</keyword>
<evidence type="ECO:0000256" key="8">
    <source>
        <dbReference type="SAM" id="Phobius"/>
    </source>
</evidence>
<organism evidence="10 11">
    <name type="scientific">Acidithiobacillus ferrooxidans</name>
    <name type="common">Thiobacillus ferrooxidans</name>
    <dbReference type="NCBI Taxonomy" id="920"/>
    <lineage>
        <taxon>Bacteria</taxon>
        <taxon>Pseudomonadati</taxon>
        <taxon>Pseudomonadota</taxon>
        <taxon>Acidithiobacillia</taxon>
        <taxon>Acidithiobacillales</taxon>
        <taxon>Acidithiobacillaceae</taxon>
        <taxon>Acidithiobacillus</taxon>
    </lineage>
</organism>
<name>A0A179BK40_ACIFR</name>
<evidence type="ECO:0000256" key="4">
    <source>
        <dbReference type="ARBA" id="ARBA00022475"/>
    </source>
</evidence>
<dbReference type="Proteomes" id="UP000078302">
    <property type="component" value="Unassembled WGS sequence"/>
</dbReference>
<dbReference type="InterPro" id="IPR020846">
    <property type="entry name" value="MFS_dom"/>
</dbReference>
<feature type="transmembrane region" description="Helical" evidence="8">
    <location>
        <begin position="260"/>
        <end position="283"/>
    </location>
</feature>
<feature type="transmembrane region" description="Helical" evidence="8">
    <location>
        <begin position="75"/>
        <end position="95"/>
    </location>
</feature>
<evidence type="ECO:0000256" key="1">
    <source>
        <dbReference type="ARBA" id="ARBA00004651"/>
    </source>
</evidence>
<dbReference type="PROSITE" id="PS50850">
    <property type="entry name" value="MFS"/>
    <property type="match status" value="1"/>
</dbReference>
<feature type="transmembrane region" description="Helical" evidence="8">
    <location>
        <begin position="193"/>
        <end position="212"/>
    </location>
</feature>
<dbReference type="PANTHER" id="PTHR42718">
    <property type="entry name" value="MAJOR FACILITATOR SUPERFAMILY MULTIDRUG TRANSPORTER MFSC"/>
    <property type="match status" value="1"/>
</dbReference>
<evidence type="ECO:0000256" key="7">
    <source>
        <dbReference type="ARBA" id="ARBA00023136"/>
    </source>
</evidence>
<dbReference type="InterPro" id="IPR036259">
    <property type="entry name" value="MFS_trans_sf"/>
</dbReference>
<feature type="transmembrane region" description="Helical" evidence="8">
    <location>
        <begin position="7"/>
        <end position="26"/>
    </location>
</feature>
<feature type="transmembrane region" description="Helical" evidence="8">
    <location>
        <begin position="321"/>
        <end position="341"/>
    </location>
</feature>
<feature type="transmembrane region" description="Helical" evidence="8">
    <location>
        <begin position="46"/>
        <end position="63"/>
    </location>
</feature>
<dbReference type="Gene3D" id="1.20.1250.20">
    <property type="entry name" value="MFS general substrate transporter like domains"/>
    <property type="match status" value="1"/>
</dbReference>
<keyword evidence="4" id="KW-1003">Cell membrane</keyword>
<dbReference type="GO" id="GO:0022857">
    <property type="term" value="F:transmembrane transporter activity"/>
    <property type="evidence" value="ECO:0007669"/>
    <property type="project" value="InterPro"/>
</dbReference>
<keyword evidence="11" id="KW-1185">Reference proteome</keyword>
<dbReference type="InterPro" id="IPR011701">
    <property type="entry name" value="MFS"/>
</dbReference>
<dbReference type="RefSeq" id="WP_064218532.1">
    <property type="nucleotide sequence ID" value="NZ_LVXZ01000050.1"/>
</dbReference>
<keyword evidence="5 8" id="KW-0812">Transmembrane</keyword>
<sequence length="509" mass="56162">MLLALNLVIGLGHFLVLFNTGAYLPMIPRVAGSLGVNPAYVDWTQANFFLTMALAFPTAAWFLNRWGEMRSLLGAFLAFALASAVCGVSHDYGWFLASRMVQGYAGGITIPISLGVLLRHYTPPHRNMGLTLWGMAAITPFTLGPVLGGWITDTWGWRWLFYLNVPIALAVALIIAIILAGREMEHRHPGLDWVGLLLLLIGVGAFQSALNLGEIDDWLRSTTIIGLLLTGAAALIYFAVWEWNSAHPLLELRFLRRRNFLVGGLGLFLTALCFQGAMALYIVQFQLMLGYSAWLAGLLLLPLALFSKLTSMLTHRYIHRLDARLVGFIALTGFSIGSFWVSSYNRPASLDELLWPQAMASLFLGALFPPFAAIALSGLRGTAEMRGGAFLNLLRVSGQAMGIPIVGALWDRRRILHRHFLREGNAMTREQLGSAQHILQRQGIAPEATHHLIINRIDHQAALLAFNEIFHFAGWAFLLLGVVLLLAKRVTFAEPDAGTRLAMEEMVEP</sequence>
<keyword evidence="3" id="KW-0813">Transport</keyword>
<dbReference type="Pfam" id="PF07690">
    <property type="entry name" value="MFS_1"/>
    <property type="match status" value="1"/>
</dbReference>
<proteinExistence type="inferred from homology"/>
<feature type="transmembrane region" description="Helical" evidence="8">
    <location>
        <begin position="218"/>
        <end position="240"/>
    </location>
</feature>
<feature type="domain" description="Major facilitator superfamily (MFS) profile" evidence="9">
    <location>
        <begin position="5"/>
        <end position="491"/>
    </location>
</feature>
<feature type="transmembrane region" description="Helical" evidence="8">
    <location>
        <begin position="101"/>
        <end position="118"/>
    </location>
</feature>
<feature type="transmembrane region" description="Helical" evidence="8">
    <location>
        <begin position="157"/>
        <end position="181"/>
    </location>
</feature>
<dbReference type="OrthoDB" id="9812221at2"/>
<comment type="caution">
    <text evidence="10">The sequence shown here is derived from an EMBL/GenBank/DDBJ whole genome shotgun (WGS) entry which is preliminary data.</text>
</comment>
<dbReference type="GO" id="GO:0005886">
    <property type="term" value="C:plasma membrane"/>
    <property type="evidence" value="ECO:0007669"/>
    <property type="project" value="UniProtKB-SubCell"/>
</dbReference>
<feature type="transmembrane region" description="Helical" evidence="8">
    <location>
        <begin position="469"/>
        <end position="487"/>
    </location>
</feature>